<feature type="domain" description="CUE" evidence="3">
    <location>
        <begin position="913"/>
        <end position="957"/>
    </location>
</feature>
<evidence type="ECO:0000259" key="3">
    <source>
        <dbReference type="PROSITE" id="PS51140"/>
    </source>
</evidence>
<keyword evidence="4" id="KW-1185">Reference proteome</keyword>
<feature type="compositionally biased region" description="Polar residues" evidence="1">
    <location>
        <begin position="86"/>
        <end position="105"/>
    </location>
</feature>
<evidence type="ECO:0000313" key="5">
    <source>
        <dbReference type="RefSeq" id="XP_064072255.1"/>
    </source>
</evidence>
<feature type="region of interest" description="Disordered" evidence="1">
    <location>
        <begin position="349"/>
        <end position="390"/>
    </location>
</feature>
<dbReference type="Proteomes" id="UP001652626">
    <property type="component" value="Chromosome 11"/>
</dbReference>
<feature type="region of interest" description="Disordered" evidence="1">
    <location>
        <begin position="124"/>
        <end position="145"/>
    </location>
</feature>
<evidence type="ECO:0000313" key="4">
    <source>
        <dbReference type="Proteomes" id="UP001652626"/>
    </source>
</evidence>
<dbReference type="InterPro" id="IPR013899">
    <property type="entry name" value="DUF1771"/>
</dbReference>
<dbReference type="SMART" id="SM01162">
    <property type="entry name" value="DUF1771"/>
    <property type="match status" value="1"/>
</dbReference>
<dbReference type="SUPFAM" id="SSF52540">
    <property type="entry name" value="P-loop containing nucleoside triphosphate hydrolases"/>
    <property type="match status" value="1"/>
</dbReference>
<feature type="compositionally biased region" description="Polar residues" evidence="1">
    <location>
        <begin position="751"/>
        <end position="771"/>
    </location>
</feature>
<dbReference type="InterPro" id="IPR052772">
    <property type="entry name" value="Endo/PolyKinase_Domain-Protein"/>
</dbReference>
<dbReference type="Gene3D" id="3.40.50.300">
    <property type="entry name" value="P-loop containing nucleotide triphosphate hydrolases"/>
    <property type="match status" value="1"/>
</dbReference>
<dbReference type="InterPro" id="IPR027417">
    <property type="entry name" value="P-loop_NTPase"/>
</dbReference>
<name>A0ABM4ALT7_VANTA</name>
<dbReference type="InterPro" id="IPR002625">
    <property type="entry name" value="Smr_dom"/>
</dbReference>
<protein>
    <submittedName>
        <fullName evidence="5">Uncharacterized protein LOC113402530</fullName>
    </submittedName>
</protein>
<dbReference type="SMART" id="SM00463">
    <property type="entry name" value="SMR"/>
    <property type="match status" value="1"/>
</dbReference>
<dbReference type="SUPFAM" id="SSF160443">
    <property type="entry name" value="SMR domain-like"/>
    <property type="match status" value="1"/>
</dbReference>
<organism evidence="4 5">
    <name type="scientific">Vanessa tameamea</name>
    <name type="common">Kamehameha butterfly</name>
    <dbReference type="NCBI Taxonomy" id="334116"/>
    <lineage>
        <taxon>Eukaryota</taxon>
        <taxon>Metazoa</taxon>
        <taxon>Ecdysozoa</taxon>
        <taxon>Arthropoda</taxon>
        <taxon>Hexapoda</taxon>
        <taxon>Insecta</taxon>
        <taxon>Pterygota</taxon>
        <taxon>Neoptera</taxon>
        <taxon>Endopterygota</taxon>
        <taxon>Lepidoptera</taxon>
        <taxon>Glossata</taxon>
        <taxon>Ditrysia</taxon>
        <taxon>Papilionoidea</taxon>
        <taxon>Nymphalidae</taxon>
        <taxon>Nymphalinae</taxon>
        <taxon>Vanessa</taxon>
    </lineage>
</organism>
<feature type="region of interest" description="Disordered" evidence="1">
    <location>
        <begin position="86"/>
        <end position="106"/>
    </location>
</feature>
<feature type="compositionally biased region" description="Acidic residues" evidence="1">
    <location>
        <begin position="776"/>
        <end position="786"/>
    </location>
</feature>
<dbReference type="Pfam" id="PF08590">
    <property type="entry name" value="DUF1771"/>
    <property type="match status" value="1"/>
</dbReference>
<feature type="region of interest" description="Disordered" evidence="1">
    <location>
        <begin position="731"/>
        <end position="786"/>
    </location>
</feature>
<dbReference type="Pfam" id="PF13671">
    <property type="entry name" value="AAA_33"/>
    <property type="match status" value="1"/>
</dbReference>
<dbReference type="RefSeq" id="XP_064072255.1">
    <property type="nucleotide sequence ID" value="XM_064216185.1"/>
</dbReference>
<dbReference type="PROSITE" id="PS50828">
    <property type="entry name" value="SMR"/>
    <property type="match status" value="1"/>
</dbReference>
<feature type="compositionally biased region" description="Basic and acidic residues" evidence="1">
    <location>
        <begin position="352"/>
        <end position="368"/>
    </location>
</feature>
<dbReference type="InterPro" id="IPR036063">
    <property type="entry name" value="Smr_dom_sf"/>
</dbReference>
<evidence type="ECO:0000256" key="1">
    <source>
        <dbReference type="SAM" id="MobiDB-lite"/>
    </source>
</evidence>
<dbReference type="GeneID" id="113402530"/>
<gene>
    <name evidence="5" type="primary">LOC113402530</name>
</gene>
<reference evidence="5" key="1">
    <citation type="submission" date="2025-08" db="UniProtKB">
        <authorList>
            <consortium name="RefSeq"/>
        </authorList>
    </citation>
    <scope>IDENTIFICATION</scope>
    <source>
        <tissue evidence="5">Whole body</tissue>
    </source>
</reference>
<evidence type="ECO:0000259" key="2">
    <source>
        <dbReference type="PROSITE" id="PS50828"/>
    </source>
</evidence>
<proteinExistence type="predicted"/>
<sequence length="1176" mass="134768">MEYQDQDINYDNIIETLLNTFGNAFSRDCLFAIVEDCGGDLEQSANAIINMMDSNLESSSWTDTKEHVLTENVCANQINTSQQNVNSYNMGSETIPKTPSTSSTVDIPKETKCVTSYAGASRKQCQQVQPQQPAQSSQRDPKRKITTSQNFWTEQLKQILSYHKDGVRVLIVMRGLSGSGKTYLAKKLIDAIYPVPSERNYSTHIFSTDDYFMQNNLYVFDKSRLSEFHERNERMARNSMIQGVSPVIIDNTNVELWEMKAYVYEGIKNGYIVEVVEPNTPWARNPKQLLRHTLHNVPIHTIQRKLDTYQNGVTGAFLIRYFGYYYESTMRPPVLRLVPPIVRENETTVPVENDKNIPTKNMDNKSQESDQISDNQDFIGQPSSSKMSDENLFKESNFQSSEIKDAKNSLENTNLTEMKISLEEIEKIEEEWENGEDWNDNSNNIVKESECLQSAEARPQRKELPKSSKKENLLASVGECQDWSKMSMFLPSWGESSRLPEVPKVIVEKKSSSTCIELGDTEISVLKNPLKIITATSRDINESYVELKNTKIPDKWMLHKSTSTTNNQILNYMPRCGNEEKHFNLFRKLFKNIPRSDLRHIFDNCNGDVNWAVDIVLDGVDNQKLGTRDTNDVSDTEVEEENEDLCTCLAAYDILPDQNEPSSPIEPEQNVVQALSPIYTKKGKREIAMSEAYIQLKRQIEENVVIPDNHYSQQCLKIRKIRRGECITEENKEENVSASDNTEDLVDESNIPGTSGLSEENVNNDNIVCTSKNDDSEASDGDSTTEDELDKIVNINIGHLFVKQIDAIFGRADMQYPPSIEPRISIRTSLLNEINALWMESLMYQLEQCYKQTNLMIKQDEETARLLLLKEEELLRDGREPDFPDFKEIMDMDLALTLYYKDVEEWRNREPADLAAKLSRDKLYNLFPEISKDILSELLMAHDNNFQATVEVLLISTGRANILDDKNGVSKFVMEKEIERQEKILDKEKKELSKVEWPLLPTPEKVDMETVQMYRDQAENHLSRRNLNSQKAQDYIRRGMTQVATFYSDYASYHTKKYEQANSLAAATLMQLNALNCADNATIDLHYLRVGEAKESLDLFLDTHIQKLRETQARTGIRSHTLFFITGRGLHSNGKPRVKPAVMKRLQERGLSFYERNPGLLTAKVCAEDKLSYQIA</sequence>
<feature type="compositionally biased region" description="Polar residues" evidence="1">
    <location>
        <begin position="369"/>
        <end position="386"/>
    </location>
</feature>
<dbReference type="CDD" id="cd14279">
    <property type="entry name" value="CUE"/>
    <property type="match status" value="1"/>
</dbReference>
<dbReference type="PANTHER" id="PTHR46535">
    <property type="entry name" value="NEDD4-BINDING PROTEIN 2"/>
    <property type="match status" value="1"/>
</dbReference>
<feature type="domain" description="Smr" evidence="2">
    <location>
        <begin position="1083"/>
        <end position="1166"/>
    </location>
</feature>
<dbReference type="PROSITE" id="PS51140">
    <property type="entry name" value="CUE"/>
    <property type="match status" value="1"/>
</dbReference>
<dbReference type="Gene3D" id="3.30.1370.110">
    <property type="match status" value="1"/>
</dbReference>
<dbReference type="InterPro" id="IPR003892">
    <property type="entry name" value="CUE"/>
</dbReference>
<dbReference type="PANTHER" id="PTHR46535:SF1">
    <property type="entry name" value="NEDD4-BINDING PROTEIN 2"/>
    <property type="match status" value="1"/>
</dbReference>
<accession>A0ABM4ALT7</accession>
<feature type="compositionally biased region" description="Low complexity" evidence="1">
    <location>
        <begin position="124"/>
        <end position="138"/>
    </location>
</feature>